<dbReference type="Pfam" id="PF25601">
    <property type="entry name" value="AAA_lid_14"/>
    <property type="match status" value="1"/>
</dbReference>
<dbReference type="STRING" id="36842.SAMN02194393_00493"/>
<evidence type="ECO:0000259" key="5">
    <source>
        <dbReference type="PROSITE" id="PS50045"/>
    </source>
</evidence>
<keyword evidence="2" id="KW-0067">ATP-binding</keyword>
<gene>
    <name evidence="6" type="ORF">SAMN02194393_00493</name>
</gene>
<dbReference type="SUPFAM" id="SSF52540">
    <property type="entry name" value="P-loop containing nucleoside triphosphate hydrolases"/>
    <property type="match status" value="1"/>
</dbReference>
<sequence>MMLVKELMGLLEQATNGTLLLDELNSMSMGLQSKLLRVLQEGTVRRVGAVEEIPIDVRIITNINMEPTLAIQKQKLREDLFYRLSVVYLKIPPLRQRKDDIPLLAKMFIIKYNRELSKNVSSLSPEVMDMFMKYSWPGNIREFQHSIESAMNIMSKHETIVLPKHLPEHILNKLDEKLNQNTNVNLSLQIEPLSNTMEALEEQVILMALQRNNWNISHTARQLDIKRQSLQYRMKKYCIKQPLKK</sequence>
<dbReference type="AlphaFoldDB" id="A0A1T5IKC3"/>
<dbReference type="OrthoDB" id="9803970at2"/>
<dbReference type="InterPro" id="IPR027417">
    <property type="entry name" value="P-loop_NTPase"/>
</dbReference>
<feature type="domain" description="Sigma-54 factor interaction" evidence="5">
    <location>
        <begin position="1"/>
        <end position="152"/>
    </location>
</feature>
<dbReference type="SUPFAM" id="SSF46689">
    <property type="entry name" value="Homeodomain-like"/>
    <property type="match status" value="1"/>
</dbReference>
<dbReference type="GO" id="GO:0006355">
    <property type="term" value="P:regulation of DNA-templated transcription"/>
    <property type="evidence" value="ECO:0007669"/>
    <property type="project" value="InterPro"/>
</dbReference>
<name>A0A1T5IKC3_9FIRM</name>
<dbReference type="Pfam" id="PF02954">
    <property type="entry name" value="HTH_8"/>
    <property type="match status" value="1"/>
</dbReference>
<dbReference type="InterPro" id="IPR009057">
    <property type="entry name" value="Homeodomain-like_sf"/>
</dbReference>
<dbReference type="PANTHER" id="PTHR32071:SF74">
    <property type="entry name" value="TRANSCRIPTIONAL ACTIVATOR ROCR"/>
    <property type="match status" value="1"/>
</dbReference>
<reference evidence="6 7" key="1">
    <citation type="submission" date="2017-02" db="EMBL/GenBank/DDBJ databases">
        <authorList>
            <person name="Peterson S.W."/>
        </authorList>
    </citation>
    <scope>NUCLEOTIDE SEQUENCE [LARGE SCALE GENOMIC DNA]</scope>
    <source>
        <strain evidence="6 7">M1</strain>
    </source>
</reference>
<organism evidence="6 7">
    <name type="scientific">Maledivibacter halophilus</name>
    <dbReference type="NCBI Taxonomy" id="36842"/>
    <lineage>
        <taxon>Bacteria</taxon>
        <taxon>Bacillati</taxon>
        <taxon>Bacillota</taxon>
        <taxon>Clostridia</taxon>
        <taxon>Peptostreptococcales</taxon>
        <taxon>Caminicellaceae</taxon>
        <taxon>Maledivibacter</taxon>
    </lineage>
</organism>
<keyword evidence="3" id="KW-0805">Transcription regulation</keyword>
<evidence type="ECO:0000313" key="7">
    <source>
        <dbReference type="Proteomes" id="UP000190285"/>
    </source>
</evidence>
<dbReference type="GO" id="GO:0043565">
    <property type="term" value="F:sequence-specific DNA binding"/>
    <property type="evidence" value="ECO:0007669"/>
    <property type="project" value="InterPro"/>
</dbReference>
<proteinExistence type="predicted"/>
<keyword evidence="1" id="KW-0547">Nucleotide-binding</keyword>
<dbReference type="GO" id="GO:0005524">
    <property type="term" value="F:ATP binding"/>
    <property type="evidence" value="ECO:0007669"/>
    <property type="project" value="UniProtKB-KW"/>
</dbReference>
<dbReference type="PROSITE" id="PS50045">
    <property type="entry name" value="SIGMA54_INTERACT_4"/>
    <property type="match status" value="1"/>
</dbReference>
<protein>
    <submittedName>
        <fullName evidence="6">Regulatory protein, Fis family</fullName>
    </submittedName>
</protein>
<evidence type="ECO:0000256" key="1">
    <source>
        <dbReference type="ARBA" id="ARBA00022741"/>
    </source>
</evidence>
<dbReference type="InterPro" id="IPR058031">
    <property type="entry name" value="AAA_lid_NorR"/>
</dbReference>
<dbReference type="Gene3D" id="3.40.50.300">
    <property type="entry name" value="P-loop containing nucleotide triphosphate hydrolases"/>
    <property type="match status" value="1"/>
</dbReference>
<evidence type="ECO:0000256" key="2">
    <source>
        <dbReference type="ARBA" id="ARBA00022840"/>
    </source>
</evidence>
<dbReference type="InterPro" id="IPR002078">
    <property type="entry name" value="Sigma_54_int"/>
</dbReference>
<dbReference type="PRINTS" id="PR01590">
    <property type="entry name" value="HTHFIS"/>
</dbReference>
<dbReference type="Gene3D" id="1.10.10.60">
    <property type="entry name" value="Homeodomain-like"/>
    <property type="match status" value="1"/>
</dbReference>
<keyword evidence="4" id="KW-0804">Transcription</keyword>
<dbReference type="InterPro" id="IPR002197">
    <property type="entry name" value="HTH_Fis"/>
</dbReference>
<dbReference type="Gene3D" id="1.10.8.60">
    <property type="match status" value="1"/>
</dbReference>
<dbReference type="Pfam" id="PF00158">
    <property type="entry name" value="Sigma54_activat"/>
    <property type="match status" value="1"/>
</dbReference>
<evidence type="ECO:0000256" key="4">
    <source>
        <dbReference type="ARBA" id="ARBA00023163"/>
    </source>
</evidence>
<keyword evidence="7" id="KW-1185">Reference proteome</keyword>
<dbReference type="EMBL" id="FUZT01000001">
    <property type="protein sequence ID" value="SKC39664.1"/>
    <property type="molecule type" value="Genomic_DNA"/>
</dbReference>
<dbReference type="Proteomes" id="UP000190285">
    <property type="component" value="Unassembled WGS sequence"/>
</dbReference>
<evidence type="ECO:0000256" key="3">
    <source>
        <dbReference type="ARBA" id="ARBA00023015"/>
    </source>
</evidence>
<accession>A0A1T5IKC3</accession>
<dbReference type="PANTHER" id="PTHR32071">
    <property type="entry name" value="TRANSCRIPTIONAL REGULATORY PROTEIN"/>
    <property type="match status" value="1"/>
</dbReference>
<evidence type="ECO:0000313" key="6">
    <source>
        <dbReference type="EMBL" id="SKC39664.1"/>
    </source>
</evidence>